<reference evidence="1 2" key="1">
    <citation type="journal article" date="1992" name="Lakartidningen">
        <title>[Penicillin V and not amoxicillin is the first choice preparation in acute otitis].</title>
        <authorList>
            <person name="Kamme C."/>
            <person name="Lundgren K."/>
            <person name="Prellner K."/>
        </authorList>
    </citation>
    <scope>NUCLEOTIDE SEQUENCE [LARGE SCALE GENOMIC DNA]</scope>
    <source>
        <strain evidence="1 2">W1</strain>
    </source>
</reference>
<protein>
    <submittedName>
        <fullName evidence="1">Uncharacterized protein</fullName>
    </submittedName>
</protein>
<organism evidence="1 2">
    <name type="scientific">Brachyspira aalborgi</name>
    <dbReference type="NCBI Taxonomy" id="29522"/>
    <lineage>
        <taxon>Bacteria</taxon>
        <taxon>Pseudomonadati</taxon>
        <taxon>Spirochaetota</taxon>
        <taxon>Spirochaetia</taxon>
        <taxon>Brachyspirales</taxon>
        <taxon>Brachyspiraceae</taxon>
        <taxon>Brachyspira</taxon>
    </lineage>
</organism>
<dbReference type="RefSeq" id="WP_147758665.1">
    <property type="nucleotide sequence ID" value="NZ_SAXT01000005.1"/>
</dbReference>
<dbReference type="EMBL" id="SAXT01000005">
    <property type="protein sequence ID" value="TXJ11756.1"/>
    <property type="molecule type" value="Genomic_DNA"/>
</dbReference>
<dbReference type="AlphaFoldDB" id="A0A5C8CFN0"/>
<comment type="caution">
    <text evidence="1">The sequence shown here is derived from an EMBL/GenBank/DDBJ whole genome shotgun (WGS) entry which is preliminary data.</text>
</comment>
<evidence type="ECO:0000313" key="1">
    <source>
        <dbReference type="EMBL" id="TXJ11756.1"/>
    </source>
</evidence>
<sequence length="90" mass="11228">MSRSYKKHPIKWVSGYSSKKEKRLYNRILRHRDKIILKNYNDNIVLQIHKKDGKSQWHWHWHCDGKMSWFCNKKILIAEDLRDYKIFIRK</sequence>
<gene>
    <name evidence="1" type="ORF">EPJ80_08575</name>
</gene>
<evidence type="ECO:0000313" key="2">
    <source>
        <dbReference type="Proteomes" id="UP000325116"/>
    </source>
</evidence>
<dbReference type="Proteomes" id="UP000325116">
    <property type="component" value="Unassembled WGS sequence"/>
</dbReference>
<proteinExistence type="predicted"/>
<name>A0A5C8CFN0_9SPIR</name>
<accession>A0A5C8CFN0</accession>